<reference evidence="1 2" key="1">
    <citation type="journal article" date="2023" name="IMA Fungus">
        <title>Comparative genomic study of the Penicillium genus elucidates a diverse pangenome and 15 lateral gene transfer events.</title>
        <authorList>
            <person name="Petersen C."/>
            <person name="Sorensen T."/>
            <person name="Nielsen M.R."/>
            <person name="Sondergaard T.E."/>
            <person name="Sorensen J.L."/>
            <person name="Fitzpatrick D.A."/>
            <person name="Frisvad J.C."/>
            <person name="Nielsen K.L."/>
        </authorList>
    </citation>
    <scope>NUCLEOTIDE SEQUENCE [LARGE SCALE GENOMIC DNA]</scope>
    <source>
        <strain evidence="1 2">IBT 35679</strain>
    </source>
</reference>
<name>A0AAD6CYC0_9EURO</name>
<dbReference type="PANTHER" id="PTHR37563">
    <property type="entry name" value="PHYTANOYL-COA DIOXYGENASE FAMILY PROTEIN (AFU_ORTHOLOGUE AFUA_2G03330)"/>
    <property type="match status" value="1"/>
</dbReference>
<dbReference type="SUPFAM" id="SSF51197">
    <property type="entry name" value="Clavaminate synthase-like"/>
    <property type="match status" value="1"/>
</dbReference>
<proteinExistence type="predicted"/>
<protein>
    <recommendedName>
        <fullName evidence="3">Phytanoyl-CoA dioxygenase family protein</fullName>
    </recommendedName>
</protein>
<feature type="non-terminal residue" evidence="1">
    <location>
        <position position="1"/>
    </location>
</feature>
<evidence type="ECO:0000313" key="2">
    <source>
        <dbReference type="Proteomes" id="UP001220324"/>
    </source>
</evidence>
<dbReference type="AlphaFoldDB" id="A0AAD6CYC0"/>
<dbReference type="Proteomes" id="UP001220324">
    <property type="component" value="Unassembled WGS sequence"/>
</dbReference>
<comment type="caution">
    <text evidence="1">The sequence shown here is derived from an EMBL/GenBank/DDBJ whole genome shotgun (WGS) entry which is preliminary data.</text>
</comment>
<gene>
    <name evidence="1" type="ORF">N7494_006091</name>
</gene>
<organism evidence="1 2">
    <name type="scientific">Penicillium frequentans</name>
    <dbReference type="NCBI Taxonomy" id="3151616"/>
    <lineage>
        <taxon>Eukaryota</taxon>
        <taxon>Fungi</taxon>
        <taxon>Dikarya</taxon>
        <taxon>Ascomycota</taxon>
        <taxon>Pezizomycotina</taxon>
        <taxon>Eurotiomycetes</taxon>
        <taxon>Eurotiomycetidae</taxon>
        <taxon>Eurotiales</taxon>
        <taxon>Aspergillaceae</taxon>
        <taxon>Penicillium</taxon>
    </lineage>
</organism>
<evidence type="ECO:0008006" key="3">
    <source>
        <dbReference type="Google" id="ProtNLM"/>
    </source>
</evidence>
<keyword evidence="2" id="KW-1185">Reference proteome</keyword>
<accession>A0AAD6CYC0</accession>
<dbReference type="InterPro" id="IPR051961">
    <property type="entry name" value="Fungal_Metabolite_Diox"/>
</dbReference>
<dbReference type="EMBL" id="JAQIZZ010000005">
    <property type="protein sequence ID" value="KAJ5541015.1"/>
    <property type="molecule type" value="Genomic_DNA"/>
</dbReference>
<evidence type="ECO:0000313" key="1">
    <source>
        <dbReference type="EMBL" id="KAJ5541015.1"/>
    </source>
</evidence>
<dbReference type="PANTHER" id="PTHR37563:SF2">
    <property type="entry name" value="PHYTANOYL-COA DIOXYGENASE FAMILY PROTEIN (AFU_ORTHOLOGUE AFUA_2G03330)"/>
    <property type="match status" value="1"/>
</dbReference>
<dbReference type="Gene3D" id="2.60.120.620">
    <property type="entry name" value="q2cbj1_9rhob like domain"/>
    <property type="match status" value="1"/>
</dbReference>
<dbReference type="InterPro" id="IPR008775">
    <property type="entry name" value="Phytyl_CoA_dOase-like"/>
</dbReference>
<sequence>FPPMARRAPLNEPEKVIQVILEDGGVILTGFADPADVNKVNSDSAPYTKVNDDRALHFLPQQTTRCTRLFGRSDTAREIWLQQKPFLTIINHFLRTVSVPYEGDKQDQFSTDAILSQAVTMEIGFGAQEQLLHRDDLIWQQSHTCQEETGYKLGSDVGMGLLVPGVDTVEENGATLFVPRSHLWGDDRRPKREEASAVELKKGEALLFLSSAVHAGGANKTHVRRPMHGFFFCRSYIRQEENQYVWWTREEVQKWSLEAQKMAGYVLDGPFMGHTNHHNPIDLFRASDPTIKDEME</sequence>
<dbReference type="Pfam" id="PF05721">
    <property type="entry name" value="PhyH"/>
    <property type="match status" value="1"/>
</dbReference>